<reference evidence="5" key="1">
    <citation type="submission" date="2022-04" db="EMBL/GenBank/DDBJ databases">
        <title>Paenibacillus mangrovi sp. nov., a novel endophytic bacterium isolated from bark of Kandelia candel.</title>
        <authorList>
            <person name="Tuo L."/>
        </authorList>
    </citation>
    <scope>NUCLEOTIDE SEQUENCE</scope>
    <source>
        <strain evidence="5">KQZ6P-2</strain>
    </source>
</reference>
<dbReference type="InterPro" id="IPR036849">
    <property type="entry name" value="Enolase-like_C_sf"/>
</dbReference>
<dbReference type="PANTHER" id="PTHR13794:SF58">
    <property type="entry name" value="MITOCHONDRIAL ENOLASE SUPERFAMILY MEMBER 1"/>
    <property type="match status" value="1"/>
</dbReference>
<dbReference type="InterPro" id="IPR013341">
    <property type="entry name" value="Mandelate_racemase_N_dom"/>
</dbReference>
<keyword evidence="3" id="KW-0460">Magnesium</keyword>
<dbReference type="Proteomes" id="UP001139347">
    <property type="component" value="Unassembled WGS sequence"/>
</dbReference>
<dbReference type="RefSeq" id="WP_244726807.1">
    <property type="nucleotide sequence ID" value="NZ_JALIRP010000006.1"/>
</dbReference>
<protein>
    <recommendedName>
        <fullName evidence="4">Mandelate racemase/muconate lactonizing enzyme C-terminal domain-containing protein</fullName>
    </recommendedName>
</protein>
<dbReference type="Gene3D" id="3.20.20.120">
    <property type="entry name" value="Enolase-like C-terminal domain"/>
    <property type="match status" value="1"/>
</dbReference>
<sequence length="357" mass="40054">MKITDVKAYAIRTEFRYPFVWRKGLPGSDTVQESTVLRIMTDEGMEGVCTIPRGQIAIDLIGRRIKDMLLGEDPFLKERIWHLMLELDRIEEFPIYMLGAVDIALWDLTAKASGLPLYRILGGHTNKVSAYASTVTYDTIDQYLRIADQCLARGYKAIKLHAWGDVEADAKLAKALRKHVGEHIDLMYDGSAGFDLQQSIRLGKHLEEVGFLWYEEPMREFNINNYRKLCRELTIPVLSAETSDGCHYNAADFIVQEAADLIRTSTHYKGGITGALRIAHLADAFGMKAEIHGGGLPNLHLACAIPNNTAFEILVYAEPAVYAHEVDQDGCIAPPDVPGTGEQYDWNELEQHAFLKI</sequence>
<dbReference type="InterPro" id="IPR029065">
    <property type="entry name" value="Enolase_C-like"/>
</dbReference>
<dbReference type="PANTHER" id="PTHR13794">
    <property type="entry name" value="ENOLASE SUPERFAMILY, MANDELATE RACEMASE"/>
    <property type="match status" value="1"/>
</dbReference>
<dbReference type="InterPro" id="IPR046945">
    <property type="entry name" value="RHMD-like"/>
</dbReference>
<feature type="domain" description="Mandelate racemase/muconate lactonizing enzyme C-terminal" evidence="4">
    <location>
        <begin position="140"/>
        <end position="236"/>
    </location>
</feature>
<dbReference type="AlphaFoldDB" id="A0A9X1WRQ8"/>
<evidence type="ECO:0000256" key="1">
    <source>
        <dbReference type="ARBA" id="ARBA00001946"/>
    </source>
</evidence>
<keyword evidence="6" id="KW-1185">Reference proteome</keyword>
<gene>
    <name evidence="5" type="ORF">MUG84_17020</name>
</gene>
<dbReference type="InterPro" id="IPR013342">
    <property type="entry name" value="Mandelate_racemase_C"/>
</dbReference>
<evidence type="ECO:0000259" key="4">
    <source>
        <dbReference type="SMART" id="SM00922"/>
    </source>
</evidence>
<dbReference type="SFLD" id="SFLDS00001">
    <property type="entry name" value="Enolase"/>
    <property type="match status" value="1"/>
</dbReference>
<dbReference type="SMART" id="SM00922">
    <property type="entry name" value="MR_MLE"/>
    <property type="match status" value="1"/>
</dbReference>
<accession>A0A9X1WRQ8</accession>
<dbReference type="SUPFAM" id="SSF51604">
    <property type="entry name" value="Enolase C-terminal domain-like"/>
    <property type="match status" value="1"/>
</dbReference>
<comment type="cofactor">
    <cofactor evidence="1">
        <name>Mg(2+)</name>
        <dbReference type="ChEBI" id="CHEBI:18420"/>
    </cofactor>
</comment>
<evidence type="ECO:0000313" key="5">
    <source>
        <dbReference type="EMBL" id="MCJ8013431.1"/>
    </source>
</evidence>
<dbReference type="InterPro" id="IPR029017">
    <property type="entry name" value="Enolase-like_N"/>
</dbReference>
<keyword evidence="2" id="KW-0479">Metal-binding</keyword>
<dbReference type="GO" id="GO:0016052">
    <property type="term" value="P:carbohydrate catabolic process"/>
    <property type="evidence" value="ECO:0007669"/>
    <property type="project" value="TreeGrafter"/>
</dbReference>
<evidence type="ECO:0000256" key="3">
    <source>
        <dbReference type="ARBA" id="ARBA00022842"/>
    </source>
</evidence>
<dbReference type="EMBL" id="JALIRP010000006">
    <property type="protein sequence ID" value="MCJ8013431.1"/>
    <property type="molecule type" value="Genomic_DNA"/>
</dbReference>
<proteinExistence type="predicted"/>
<comment type="caution">
    <text evidence="5">The sequence shown here is derived from an EMBL/GenBank/DDBJ whole genome shotgun (WGS) entry which is preliminary data.</text>
</comment>
<dbReference type="GO" id="GO:0000287">
    <property type="term" value="F:magnesium ion binding"/>
    <property type="evidence" value="ECO:0007669"/>
    <property type="project" value="TreeGrafter"/>
</dbReference>
<evidence type="ECO:0000313" key="6">
    <source>
        <dbReference type="Proteomes" id="UP001139347"/>
    </source>
</evidence>
<dbReference type="SUPFAM" id="SSF54826">
    <property type="entry name" value="Enolase N-terminal domain-like"/>
    <property type="match status" value="1"/>
</dbReference>
<dbReference type="Gene3D" id="3.30.390.10">
    <property type="entry name" value="Enolase-like, N-terminal domain"/>
    <property type="match status" value="1"/>
</dbReference>
<dbReference type="Pfam" id="PF02746">
    <property type="entry name" value="MR_MLE_N"/>
    <property type="match status" value="1"/>
</dbReference>
<evidence type="ECO:0000256" key="2">
    <source>
        <dbReference type="ARBA" id="ARBA00022723"/>
    </source>
</evidence>
<dbReference type="GO" id="GO:0016836">
    <property type="term" value="F:hydro-lyase activity"/>
    <property type="evidence" value="ECO:0007669"/>
    <property type="project" value="TreeGrafter"/>
</dbReference>
<name>A0A9X1WRQ8_9BACL</name>
<organism evidence="5 6">
    <name type="scientific">Paenibacillus mangrovi</name>
    <dbReference type="NCBI Taxonomy" id="2931978"/>
    <lineage>
        <taxon>Bacteria</taxon>
        <taxon>Bacillati</taxon>
        <taxon>Bacillota</taxon>
        <taxon>Bacilli</taxon>
        <taxon>Bacillales</taxon>
        <taxon>Paenibacillaceae</taxon>
        <taxon>Paenibacillus</taxon>
    </lineage>
</organism>
<dbReference type="Pfam" id="PF13378">
    <property type="entry name" value="MR_MLE_C"/>
    <property type="match status" value="1"/>
</dbReference>